<name>A0ABD3H8Y1_9MARC</name>
<proteinExistence type="predicted"/>
<keyword evidence="4" id="KW-1185">Reference proteome</keyword>
<reference evidence="3 4" key="1">
    <citation type="submission" date="2024-09" db="EMBL/GenBank/DDBJ databases">
        <title>Chromosome-scale assembly of Riccia sorocarpa.</title>
        <authorList>
            <person name="Paukszto L."/>
        </authorList>
    </citation>
    <scope>NUCLEOTIDE SEQUENCE [LARGE SCALE GENOMIC DNA]</scope>
    <source>
        <strain evidence="3">LP-2024</strain>
        <tissue evidence="3">Aerial parts of the thallus</tissue>
    </source>
</reference>
<protein>
    <submittedName>
        <fullName evidence="3">Uncharacterized protein</fullName>
    </submittedName>
</protein>
<accession>A0ABD3H8Y1</accession>
<evidence type="ECO:0000313" key="3">
    <source>
        <dbReference type="EMBL" id="KAL3687286.1"/>
    </source>
</evidence>
<keyword evidence="2" id="KW-0732">Signal</keyword>
<evidence type="ECO:0000256" key="1">
    <source>
        <dbReference type="SAM" id="MobiDB-lite"/>
    </source>
</evidence>
<feature type="chain" id="PRO_5044888761" evidence="2">
    <location>
        <begin position="19"/>
        <end position="330"/>
    </location>
</feature>
<feature type="compositionally biased region" description="Basic and acidic residues" evidence="1">
    <location>
        <begin position="200"/>
        <end position="210"/>
    </location>
</feature>
<comment type="caution">
    <text evidence="3">The sequence shown here is derived from an EMBL/GenBank/DDBJ whole genome shotgun (WGS) entry which is preliminary data.</text>
</comment>
<dbReference type="Proteomes" id="UP001633002">
    <property type="component" value="Unassembled WGS sequence"/>
</dbReference>
<organism evidence="3 4">
    <name type="scientific">Riccia sorocarpa</name>
    <dbReference type="NCBI Taxonomy" id="122646"/>
    <lineage>
        <taxon>Eukaryota</taxon>
        <taxon>Viridiplantae</taxon>
        <taxon>Streptophyta</taxon>
        <taxon>Embryophyta</taxon>
        <taxon>Marchantiophyta</taxon>
        <taxon>Marchantiopsida</taxon>
        <taxon>Marchantiidae</taxon>
        <taxon>Marchantiales</taxon>
        <taxon>Ricciaceae</taxon>
        <taxon>Riccia</taxon>
    </lineage>
</organism>
<evidence type="ECO:0000313" key="4">
    <source>
        <dbReference type="Proteomes" id="UP001633002"/>
    </source>
</evidence>
<gene>
    <name evidence="3" type="ORF">R1sor_013595</name>
</gene>
<feature type="region of interest" description="Disordered" evidence="1">
    <location>
        <begin position="88"/>
        <end position="109"/>
    </location>
</feature>
<sequence>MPTAFRFSPLALTLRVRALSSLHFPAAQQINSMPIEPLASSLEANLVSQNTAFVIGCDGCQGVEVTLSRKRSSKIHFILFIHNAEADGSSHDHHSLRVKSDSHDGNPQSRVRRLRLLEVMLFRLREGMLSSREPVQKLGRAGLLLLLPSSIARVRDNSNGARNGKLHLRGKRRLYHGTQSCINKVIKAIKVVQHLGDATSKSKGEKKGDDFFDQDYSPRASAEAGSSKHSSWAAKCIKAGGKGKAGADRLLKAAKGRTLSQVLTQTSKRIEPPSYAHASAHSHQAIPPSKGVDRRSAQPSSRFGNSDPPVQIVMWIGDQHIDIGNSLVPY</sequence>
<feature type="signal peptide" evidence="2">
    <location>
        <begin position="1"/>
        <end position="18"/>
    </location>
</feature>
<feature type="region of interest" description="Disordered" evidence="1">
    <location>
        <begin position="274"/>
        <end position="309"/>
    </location>
</feature>
<evidence type="ECO:0000256" key="2">
    <source>
        <dbReference type="SAM" id="SignalP"/>
    </source>
</evidence>
<dbReference type="EMBL" id="JBJQOH010000004">
    <property type="protein sequence ID" value="KAL3687286.1"/>
    <property type="molecule type" value="Genomic_DNA"/>
</dbReference>
<feature type="compositionally biased region" description="Low complexity" evidence="1">
    <location>
        <begin position="274"/>
        <end position="289"/>
    </location>
</feature>
<feature type="compositionally biased region" description="Basic and acidic residues" evidence="1">
    <location>
        <begin position="88"/>
        <end position="104"/>
    </location>
</feature>
<dbReference type="AlphaFoldDB" id="A0ABD3H8Y1"/>
<feature type="region of interest" description="Disordered" evidence="1">
    <location>
        <begin position="197"/>
        <end position="228"/>
    </location>
</feature>